<evidence type="ECO:0000259" key="4">
    <source>
        <dbReference type="PROSITE" id="PS50995"/>
    </source>
</evidence>
<dbReference type="GO" id="GO:0006950">
    <property type="term" value="P:response to stress"/>
    <property type="evidence" value="ECO:0007669"/>
    <property type="project" value="TreeGrafter"/>
</dbReference>
<dbReference type="InterPro" id="IPR039422">
    <property type="entry name" value="MarR/SlyA-like"/>
</dbReference>
<evidence type="ECO:0000313" key="5">
    <source>
        <dbReference type="EMBL" id="NGY04943.1"/>
    </source>
</evidence>
<keyword evidence="2" id="KW-0238">DNA-binding</keyword>
<keyword evidence="1" id="KW-0805">Transcription regulation</keyword>
<dbReference type="InterPro" id="IPR000835">
    <property type="entry name" value="HTH_MarR-typ"/>
</dbReference>
<keyword evidence="3" id="KW-0804">Transcription</keyword>
<dbReference type="PANTHER" id="PTHR33164:SF64">
    <property type="entry name" value="TRANSCRIPTIONAL REGULATOR SLYA"/>
    <property type="match status" value="1"/>
</dbReference>
<protein>
    <submittedName>
        <fullName evidence="5">MarR family transcriptional regulator</fullName>
    </submittedName>
</protein>
<dbReference type="SUPFAM" id="SSF46785">
    <property type="entry name" value="Winged helix' DNA-binding domain"/>
    <property type="match status" value="1"/>
</dbReference>
<dbReference type="PANTHER" id="PTHR33164">
    <property type="entry name" value="TRANSCRIPTIONAL REGULATOR, MARR FAMILY"/>
    <property type="match status" value="1"/>
</dbReference>
<accession>A0A6M2BS66</accession>
<reference evidence="5 6" key="1">
    <citation type="journal article" date="2014" name="Int. J. Syst. Evol. Microbiol.">
        <title>Solimonas terrae sp. nov., isolated from soil.</title>
        <authorList>
            <person name="Kim S.J."/>
            <person name="Moon J.Y."/>
            <person name="Weon H.Y."/>
            <person name="Ahn J.H."/>
            <person name="Chen W.M."/>
            <person name="Kwon S.W."/>
        </authorList>
    </citation>
    <scope>NUCLEOTIDE SEQUENCE [LARGE SCALE GENOMIC DNA]</scope>
    <source>
        <strain evidence="5 6">KIS83-12</strain>
    </source>
</reference>
<dbReference type="Gene3D" id="1.10.10.10">
    <property type="entry name" value="Winged helix-like DNA-binding domain superfamily/Winged helix DNA-binding domain"/>
    <property type="match status" value="1"/>
</dbReference>
<gene>
    <name evidence="5" type="ORF">G7Y85_09205</name>
</gene>
<evidence type="ECO:0000256" key="1">
    <source>
        <dbReference type="ARBA" id="ARBA00023015"/>
    </source>
</evidence>
<dbReference type="PROSITE" id="PS50995">
    <property type="entry name" value="HTH_MARR_2"/>
    <property type="match status" value="1"/>
</dbReference>
<dbReference type="RefSeq" id="WP_166255311.1">
    <property type="nucleotide sequence ID" value="NZ_JAAMOW010000004.1"/>
</dbReference>
<dbReference type="EMBL" id="JAAMOW010000004">
    <property type="protein sequence ID" value="NGY04943.1"/>
    <property type="molecule type" value="Genomic_DNA"/>
</dbReference>
<proteinExistence type="predicted"/>
<evidence type="ECO:0000313" key="6">
    <source>
        <dbReference type="Proteomes" id="UP000472676"/>
    </source>
</evidence>
<dbReference type="Pfam" id="PF01047">
    <property type="entry name" value="MarR"/>
    <property type="match status" value="1"/>
</dbReference>
<dbReference type="Proteomes" id="UP000472676">
    <property type="component" value="Unassembled WGS sequence"/>
</dbReference>
<dbReference type="GO" id="GO:0003677">
    <property type="term" value="F:DNA binding"/>
    <property type="evidence" value="ECO:0007669"/>
    <property type="project" value="UniProtKB-KW"/>
</dbReference>
<sequence length="150" mass="16749">MKTPPPPTTTSSLLMEVGRLLRADFGRRAEHLKLTQAQMSALARLSKQPGISQVALAEMLEVHPVTVTQLIDRLQRAGWVRREVHEDDRRAFRLFLTDKADPILSEVWKIAAQAREHALSGLSKAERDQLDSLLTRMKLNLAGDCSSGRG</sequence>
<organism evidence="5 6">
    <name type="scientific">Solimonas terrae</name>
    <dbReference type="NCBI Taxonomy" id="1396819"/>
    <lineage>
        <taxon>Bacteria</taxon>
        <taxon>Pseudomonadati</taxon>
        <taxon>Pseudomonadota</taxon>
        <taxon>Gammaproteobacteria</taxon>
        <taxon>Nevskiales</taxon>
        <taxon>Nevskiaceae</taxon>
        <taxon>Solimonas</taxon>
    </lineage>
</organism>
<dbReference type="SMART" id="SM00347">
    <property type="entry name" value="HTH_MARR"/>
    <property type="match status" value="1"/>
</dbReference>
<keyword evidence="6" id="KW-1185">Reference proteome</keyword>
<evidence type="ECO:0000256" key="2">
    <source>
        <dbReference type="ARBA" id="ARBA00023125"/>
    </source>
</evidence>
<name>A0A6M2BS66_9GAMM</name>
<dbReference type="PRINTS" id="PR00598">
    <property type="entry name" value="HTHMARR"/>
</dbReference>
<feature type="domain" description="HTH marR-type" evidence="4">
    <location>
        <begin position="7"/>
        <end position="139"/>
    </location>
</feature>
<evidence type="ECO:0000256" key="3">
    <source>
        <dbReference type="ARBA" id="ARBA00023163"/>
    </source>
</evidence>
<dbReference type="GO" id="GO:0003700">
    <property type="term" value="F:DNA-binding transcription factor activity"/>
    <property type="evidence" value="ECO:0007669"/>
    <property type="project" value="InterPro"/>
</dbReference>
<dbReference type="AlphaFoldDB" id="A0A6M2BS66"/>
<dbReference type="InterPro" id="IPR036388">
    <property type="entry name" value="WH-like_DNA-bd_sf"/>
</dbReference>
<dbReference type="InterPro" id="IPR036390">
    <property type="entry name" value="WH_DNA-bd_sf"/>
</dbReference>
<comment type="caution">
    <text evidence="5">The sequence shown here is derived from an EMBL/GenBank/DDBJ whole genome shotgun (WGS) entry which is preliminary data.</text>
</comment>